<dbReference type="KEGG" id="wct:WS74_0833"/>
<sequence length="61" mass="7549">MIKRRLKIVPYGQSSWAIKYKTYLFWKYVKEWRSVDTISFDTPMTFHTRSKAENKMEELQR</sequence>
<gene>
    <name evidence="1" type="ORF">WS74_0833</name>
</gene>
<reference evidence="1 2" key="1">
    <citation type="journal article" date="2014" name="Genome Announc.">
        <title>Complete Genome Sequences of Fish Pathogenic Weissella ceti Strains WS74 and WS105.</title>
        <authorList>
            <person name="Figueiredo H.C."/>
            <person name="Leal C.A."/>
            <person name="Dorella F.A."/>
            <person name="Carvalho A.F."/>
            <person name="Soares S.C."/>
            <person name="Pereira F.L."/>
            <person name="Azevedo V.A."/>
        </authorList>
    </citation>
    <scope>NUCLEOTIDE SEQUENCE [LARGE SCALE GENOMIC DNA]</scope>
    <source>
        <strain evidence="1 2">WS74</strain>
    </source>
</reference>
<evidence type="ECO:0000313" key="1">
    <source>
        <dbReference type="EMBL" id="AIM63085.1"/>
    </source>
</evidence>
<organism evidence="1 2">
    <name type="scientific">Weissella ceti</name>
    <dbReference type="NCBI Taxonomy" id="759620"/>
    <lineage>
        <taxon>Bacteria</taxon>
        <taxon>Bacillati</taxon>
        <taxon>Bacillota</taxon>
        <taxon>Bacilli</taxon>
        <taxon>Lactobacillales</taxon>
        <taxon>Lactobacillaceae</taxon>
        <taxon>Weissella</taxon>
    </lineage>
</organism>
<evidence type="ECO:0000313" key="2">
    <source>
        <dbReference type="Proteomes" id="UP000029079"/>
    </source>
</evidence>
<proteinExistence type="predicted"/>
<accession>A0A088GHE0</accession>
<dbReference type="EMBL" id="CP009223">
    <property type="protein sequence ID" value="AIM63085.1"/>
    <property type="molecule type" value="Genomic_DNA"/>
</dbReference>
<protein>
    <submittedName>
        <fullName evidence="1">Uncharacterized protein</fullName>
    </submittedName>
</protein>
<dbReference type="AlphaFoldDB" id="A0A088GHE0"/>
<dbReference type="Proteomes" id="UP000029079">
    <property type="component" value="Chromosome"/>
</dbReference>
<name>A0A088GHE0_9LACO</name>
<keyword evidence="2" id="KW-1185">Reference proteome</keyword>
<reference evidence="2" key="2">
    <citation type="submission" date="2014-08" db="EMBL/GenBank/DDBJ databases">
        <title>Complete genome of Weissella ceti strain WS74 isolated from diseased rainbow trout in Brazil.</title>
        <authorList>
            <person name="Figueiredo H.C.P."/>
            <person name="Leal C.A.G."/>
            <person name="Pereira F.L."/>
            <person name="Soares S.C."/>
            <person name="Dorella F.A."/>
            <person name="Carvalho A.F."/>
            <person name="Azevedo V.A.C."/>
        </authorList>
    </citation>
    <scope>NUCLEOTIDE SEQUENCE [LARGE SCALE GENOMIC DNA]</scope>
    <source>
        <strain evidence="2">WS74</strain>
    </source>
</reference>